<dbReference type="EMBL" id="BAAAQR010000015">
    <property type="protein sequence ID" value="GAA2154463.1"/>
    <property type="molecule type" value="Genomic_DNA"/>
</dbReference>
<dbReference type="InterPro" id="IPR006016">
    <property type="entry name" value="UspA"/>
</dbReference>
<evidence type="ECO:0000259" key="1">
    <source>
        <dbReference type="Pfam" id="PF00582"/>
    </source>
</evidence>
<comment type="caution">
    <text evidence="2">The sequence shown here is derived from an EMBL/GenBank/DDBJ whole genome shotgun (WGS) entry which is preliminary data.</text>
</comment>
<organism evidence="2 3">
    <name type="scientific">Nocardioides koreensis</name>
    <dbReference type="NCBI Taxonomy" id="433651"/>
    <lineage>
        <taxon>Bacteria</taxon>
        <taxon>Bacillati</taxon>
        <taxon>Actinomycetota</taxon>
        <taxon>Actinomycetes</taxon>
        <taxon>Propionibacteriales</taxon>
        <taxon>Nocardioidaceae</taxon>
        <taxon>Nocardioides</taxon>
    </lineage>
</organism>
<accession>A0ABP5LZ76</accession>
<evidence type="ECO:0000313" key="2">
    <source>
        <dbReference type="EMBL" id="GAA2154463.1"/>
    </source>
</evidence>
<dbReference type="Pfam" id="PF00582">
    <property type="entry name" value="Usp"/>
    <property type="match status" value="1"/>
</dbReference>
<dbReference type="CDD" id="cd00293">
    <property type="entry name" value="USP-like"/>
    <property type="match status" value="1"/>
</dbReference>
<evidence type="ECO:0000313" key="3">
    <source>
        <dbReference type="Proteomes" id="UP001501771"/>
    </source>
</evidence>
<keyword evidence="3" id="KW-1185">Reference proteome</keyword>
<dbReference type="Proteomes" id="UP001501771">
    <property type="component" value="Unassembled WGS sequence"/>
</dbReference>
<sequence>MSGTVVVGVDGSRGSVRALRWALAEAADHGYQVEVVTAWPHTGPVFVREVPGHHSDARERARTAQHQAIREARTAATDAVAVSAVLENARPEEALSLRARGRRMLVVGAGADHVEQARTELAERCRERVDCPVAIVVADAGETEVLEPLLARTHG</sequence>
<gene>
    <name evidence="2" type="ORF">GCM10009844_40360</name>
</gene>
<feature type="domain" description="UspA" evidence="1">
    <location>
        <begin position="1"/>
        <end position="136"/>
    </location>
</feature>
<dbReference type="RefSeq" id="WP_344156807.1">
    <property type="nucleotide sequence ID" value="NZ_BAAAQR010000015.1"/>
</dbReference>
<name>A0ABP5LZ76_9ACTN</name>
<dbReference type="InterPro" id="IPR014729">
    <property type="entry name" value="Rossmann-like_a/b/a_fold"/>
</dbReference>
<dbReference type="Gene3D" id="3.40.50.620">
    <property type="entry name" value="HUPs"/>
    <property type="match status" value="1"/>
</dbReference>
<reference evidence="3" key="1">
    <citation type="journal article" date="2019" name="Int. J. Syst. Evol. Microbiol.">
        <title>The Global Catalogue of Microorganisms (GCM) 10K type strain sequencing project: providing services to taxonomists for standard genome sequencing and annotation.</title>
        <authorList>
            <consortium name="The Broad Institute Genomics Platform"/>
            <consortium name="The Broad Institute Genome Sequencing Center for Infectious Disease"/>
            <person name="Wu L."/>
            <person name="Ma J."/>
        </authorList>
    </citation>
    <scope>NUCLEOTIDE SEQUENCE [LARGE SCALE GENOMIC DNA]</scope>
    <source>
        <strain evidence="3">JCM 16022</strain>
    </source>
</reference>
<proteinExistence type="predicted"/>
<dbReference type="SUPFAM" id="SSF52402">
    <property type="entry name" value="Adenine nucleotide alpha hydrolases-like"/>
    <property type="match status" value="1"/>
</dbReference>
<protein>
    <recommendedName>
        <fullName evidence="1">UspA domain-containing protein</fullName>
    </recommendedName>
</protein>